<accession>A0ABU5H1N0</accession>
<reference evidence="7 8" key="1">
    <citation type="submission" date="2023-12" db="EMBL/GenBank/DDBJ databases">
        <title>the genome sequence of Hyalangium sp. s54d21.</title>
        <authorList>
            <person name="Zhang X."/>
        </authorList>
    </citation>
    <scope>NUCLEOTIDE SEQUENCE [LARGE SCALE GENOMIC DNA]</scope>
    <source>
        <strain evidence="8">s54d21</strain>
    </source>
</reference>
<sequence length="401" mass="43396">MNALSLQRTQPRPLSSSFSGEAARSTASATPRATERSGAQRELPRMDAAMLTRLGSSFAPAPFRATEQTVRAGATPNLAIADNGQVESSLKVNEALKLKGGSVSVDIPHTYQGDLVVTLTSPSGKSLTLHDRAGGSTDNLKAKFDLSAFAGESSQGDWKLTVADKAGQDVGTLKAWDLELTGTSTTGEEPPTPPTDDPFQGLRDAALLAAIKKASTGKDVVSYNEARKIIFSELDVKNGKVRDVYTGREIAGGKIPNSSDMNVEHTWPQSKGATGDAKSDLHHLFPTDSKANSTRGSFPFGTVEKVQWSQNGAKFGLDAQGRKVFEPPDEHKGNVARALFYFSAEYNKRIAPEEEAVLREWNKLDEVDSAELERTRRIATYQGNVNQFVEHSNLVDRIQDF</sequence>
<evidence type="ECO:0000256" key="3">
    <source>
        <dbReference type="ARBA" id="ARBA00022722"/>
    </source>
</evidence>
<comment type="caution">
    <text evidence="7">The sequence shown here is derived from an EMBL/GenBank/DDBJ whole genome shotgun (WGS) entry which is preliminary data.</text>
</comment>
<evidence type="ECO:0000256" key="1">
    <source>
        <dbReference type="ARBA" id="ARBA00006429"/>
    </source>
</evidence>
<dbReference type="PROSITE" id="PS51829">
    <property type="entry name" value="P_HOMO_B"/>
    <property type="match status" value="1"/>
</dbReference>
<dbReference type="InterPro" id="IPR002884">
    <property type="entry name" value="P_dom"/>
</dbReference>
<proteinExistence type="inferred from homology"/>
<protein>
    <submittedName>
        <fullName evidence="7">Endonuclease</fullName>
    </submittedName>
</protein>
<keyword evidence="4" id="KW-0378">Hydrolase</keyword>
<dbReference type="EMBL" id="JAXIVS010000004">
    <property type="protein sequence ID" value="MDY7227361.1"/>
    <property type="molecule type" value="Genomic_DNA"/>
</dbReference>
<dbReference type="PANTHER" id="PTHR33607:SF2">
    <property type="entry name" value="ENDONUCLEASE-1"/>
    <property type="match status" value="1"/>
</dbReference>
<dbReference type="SUPFAM" id="SSF54060">
    <property type="entry name" value="His-Me finger endonucleases"/>
    <property type="match status" value="1"/>
</dbReference>
<organism evidence="7 8">
    <name type="scientific">Hyalangium rubrum</name>
    <dbReference type="NCBI Taxonomy" id="3103134"/>
    <lineage>
        <taxon>Bacteria</taxon>
        <taxon>Pseudomonadati</taxon>
        <taxon>Myxococcota</taxon>
        <taxon>Myxococcia</taxon>
        <taxon>Myxococcales</taxon>
        <taxon>Cystobacterineae</taxon>
        <taxon>Archangiaceae</taxon>
        <taxon>Hyalangium</taxon>
    </lineage>
</organism>
<name>A0ABU5H1N0_9BACT</name>
<dbReference type="GO" id="GO:0004519">
    <property type="term" value="F:endonuclease activity"/>
    <property type="evidence" value="ECO:0007669"/>
    <property type="project" value="UniProtKB-KW"/>
</dbReference>
<evidence type="ECO:0000256" key="4">
    <source>
        <dbReference type="ARBA" id="ARBA00022801"/>
    </source>
</evidence>
<dbReference type="InterPro" id="IPR044925">
    <property type="entry name" value="His-Me_finger_sf"/>
</dbReference>
<dbReference type="PANTHER" id="PTHR33607">
    <property type="entry name" value="ENDONUCLEASE-1"/>
    <property type="match status" value="1"/>
</dbReference>
<keyword evidence="2" id="KW-0645">Protease</keyword>
<evidence type="ECO:0000256" key="5">
    <source>
        <dbReference type="SAM" id="MobiDB-lite"/>
    </source>
</evidence>
<feature type="compositionally biased region" description="Polar residues" evidence="5">
    <location>
        <begin position="1"/>
        <end position="19"/>
    </location>
</feature>
<evidence type="ECO:0000256" key="2">
    <source>
        <dbReference type="ARBA" id="ARBA00022670"/>
    </source>
</evidence>
<feature type="compositionally biased region" description="Basic and acidic residues" evidence="5">
    <location>
        <begin position="33"/>
        <end position="44"/>
    </location>
</feature>
<evidence type="ECO:0000313" key="8">
    <source>
        <dbReference type="Proteomes" id="UP001291309"/>
    </source>
</evidence>
<keyword evidence="8" id="KW-1185">Reference proteome</keyword>
<feature type="region of interest" description="Disordered" evidence="5">
    <location>
        <begin position="1"/>
        <end position="44"/>
    </location>
</feature>
<dbReference type="Proteomes" id="UP001291309">
    <property type="component" value="Unassembled WGS sequence"/>
</dbReference>
<gene>
    <name evidence="7" type="ORF">SYV04_13195</name>
</gene>
<evidence type="ECO:0000259" key="6">
    <source>
        <dbReference type="PROSITE" id="PS51829"/>
    </source>
</evidence>
<dbReference type="InterPro" id="IPR008979">
    <property type="entry name" value="Galactose-bd-like_sf"/>
</dbReference>
<dbReference type="SUPFAM" id="SSF49785">
    <property type="entry name" value="Galactose-binding domain-like"/>
    <property type="match status" value="1"/>
</dbReference>
<feature type="domain" description="P/Homo B" evidence="6">
    <location>
        <begin position="64"/>
        <end position="186"/>
    </location>
</feature>
<comment type="similarity">
    <text evidence="1">Belongs to the EndA/NucM nuclease family.</text>
</comment>
<dbReference type="InterPro" id="IPR007346">
    <property type="entry name" value="Endonuclease-I"/>
</dbReference>
<feature type="compositionally biased region" description="Low complexity" evidence="5">
    <location>
        <begin position="21"/>
        <end position="32"/>
    </location>
</feature>
<dbReference type="Gene3D" id="2.60.120.260">
    <property type="entry name" value="Galactose-binding domain-like"/>
    <property type="match status" value="1"/>
</dbReference>
<evidence type="ECO:0000313" key="7">
    <source>
        <dbReference type="EMBL" id="MDY7227361.1"/>
    </source>
</evidence>
<keyword evidence="3" id="KW-0540">Nuclease</keyword>
<dbReference type="Pfam" id="PF01483">
    <property type="entry name" value="P_proprotein"/>
    <property type="match status" value="1"/>
</dbReference>
<keyword evidence="7" id="KW-0255">Endonuclease</keyword>
<dbReference type="Pfam" id="PF04231">
    <property type="entry name" value="Endonuclease_1"/>
    <property type="match status" value="1"/>
</dbReference>
<dbReference type="RefSeq" id="WP_321546088.1">
    <property type="nucleotide sequence ID" value="NZ_JAXIVS010000004.1"/>
</dbReference>